<gene>
    <name evidence="3" type="ORF">PCOR1329_LOCUS75050</name>
</gene>
<accession>A0ABN9XAT1</accession>
<keyword evidence="4" id="KW-1185">Reference proteome</keyword>
<sequence length="797" mass="85910">EWPKLKEEILNVRRAQAAAVAAQNGVAPMDLSAFNNQGGKGRCRICNGKGHDERNCWHRKGGAGTGKGKSDSKGKSRGDSKSKGSSKGGKAKGGKAGKGPKCFNCQEHGRTSKDCPKKKKKNNLRMMEPEPEKALRGLWLAPFTVDEKGAAQKLVHELSRLGADTARASRKMVLGVDSCAATTVVPSELAPDYPTYENDMSAKGEGYRTANGGWVADEGAKELIGSVRNAGGSAQVRGIKARVAKVSKALASVSEMVDAGHRVVFDAGGSYAENKSTAVITPFQRRNNVYEMEMELMPYSKAKDVKGRAGAWSKPSASGKKLKEICMVRSHAEDAMPVVAFDYGYFGSGEDATPILFMRDSLRRYTGAEVLTCKGAARAHSANMLVKFAVNGGCKKVVFRCDSDPSIVALRDEAVKRLKKDRGMSNGLAKGAVREIRGLTRALKHAVEEIHGVTIGPEHPCLPWMVRRGAAVHNRGQVGSGGRAPYELRNGRAYKRALPAFGEEAFYLPVGKRESRLVGRWLEGVFYGIRDDSDEVYVATPKGVMRARSVKRMPLAARSDRALFSELQGAPWRPVPGQGGEGLEVPPAMAKVAADQVVPDVDLPPVPGPVGPPAPRRVYIRKGVELGRYGRAPGCRGCEAARGNQRAIMHGEECRARVEKAMADDQTFGGGARVTEAHLRSAKLIWDSVGSVPAVAEVAMGDAAEIGALLEQLGLDSLDLQEVFNPGEFAKGAPKFNLKPGVAMDLMTGWDFRLEEQRKRARAEIEEGDPAFFIMSPVCAPFSQLMELLQASGERDE</sequence>
<feature type="compositionally biased region" description="Basic and acidic residues" evidence="1">
    <location>
        <begin position="68"/>
        <end position="82"/>
    </location>
</feature>
<organism evidence="3 4">
    <name type="scientific">Prorocentrum cordatum</name>
    <dbReference type="NCBI Taxonomy" id="2364126"/>
    <lineage>
        <taxon>Eukaryota</taxon>
        <taxon>Sar</taxon>
        <taxon>Alveolata</taxon>
        <taxon>Dinophyceae</taxon>
        <taxon>Prorocentrales</taxon>
        <taxon>Prorocentraceae</taxon>
        <taxon>Prorocentrum</taxon>
    </lineage>
</organism>
<dbReference type="Gene3D" id="4.10.60.10">
    <property type="entry name" value="Zinc finger, CCHC-type"/>
    <property type="match status" value="1"/>
</dbReference>
<name>A0ABN9XAT1_9DINO</name>
<dbReference type="SMART" id="SM00343">
    <property type="entry name" value="ZnF_C2HC"/>
    <property type="match status" value="2"/>
</dbReference>
<comment type="caution">
    <text evidence="3">The sequence shown here is derived from an EMBL/GenBank/DDBJ whole genome shotgun (WGS) entry which is preliminary data.</text>
</comment>
<feature type="non-terminal residue" evidence="3">
    <location>
        <position position="797"/>
    </location>
</feature>
<dbReference type="EMBL" id="CAUYUJ010020218">
    <property type="protein sequence ID" value="CAK0896643.1"/>
    <property type="molecule type" value="Genomic_DNA"/>
</dbReference>
<proteinExistence type="predicted"/>
<reference evidence="3" key="1">
    <citation type="submission" date="2023-10" db="EMBL/GenBank/DDBJ databases">
        <authorList>
            <person name="Chen Y."/>
            <person name="Shah S."/>
            <person name="Dougan E. K."/>
            <person name="Thang M."/>
            <person name="Chan C."/>
        </authorList>
    </citation>
    <scope>NUCLEOTIDE SEQUENCE [LARGE SCALE GENOMIC DNA]</scope>
</reference>
<evidence type="ECO:0000313" key="4">
    <source>
        <dbReference type="Proteomes" id="UP001189429"/>
    </source>
</evidence>
<evidence type="ECO:0000256" key="1">
    <source>
        <dbReference type="SAM" id="MobiDB-lite"/>
    </source>
</evidence>
<dbReference type="InterPro" id="IPR001878">
    <property type="entry name" value="Znf_CCHC"/>
</dbReference>
<feature type="non-terminal residue" evidence="3">
    <location>
        <position position="1"/>
    </location>
</feature>
<evidence type="ECO:0000259" key="2">
    <source>
        <dbReference type="SMART" id="SM00343"/>
    </source>
</evidence>
<feature type="region of interest" description="Disordered" evidence="1">
    <location>
        <begin position="54"/>
        <end position="122"/>
    </location>
</feature>
<evidence type="ECO:0000313" key="3">
    <source>
        <dbReference type="EMBL" id="CAK0896643.1"/>
    </source>
</evidence>
<feature type="domain" description="CCHC-type" evidence="2">
    <location>
        <begin position="42"/>
        <end position="58"/>
    </location>
</feature>
<dbReference type="SUPFAM" id="SSF57756">
    <property type="entry name" value="Retrovirus zinc finger-like domains"/>
    <property type="match status" value="1"/>
</dbReference>
<feature type="domain" description="CCHC-type" evidence="2">
    <location>
        <begin position="101"/>
        <end position="117"/>
    </location>
</feature>
<dbReference type="Proteomes" id="UP001189429">
    <property type="component" value="Unassembled WGS sequence"/>
</dbReference>
<protein>
    <recommendedName>
        <fullName evidence="2">CCHC-type domain-containing protein</fullName>
    </recommendedName>
</protein>
<dbReference type="InterPro" id="IPR036875">
    <property type="entry name" value="Znf_CCHC_sf"/>
</dbReference>